<feature type="transmembrane region" description="Helical" evidence="1">
    <location>
        <begin position="121"/>
        <end position="140"/>
    </location>
</feature>
<keyword evidence="1" id="KW-1133">Transmembrane helix</keyword>
<dbReference type="InterPro" id="IPR037997">
    <property type="entry name" value="Dgk1-like"/>
</dbReference>
<evidence type="ECO:0000313" key="2">
    <source>
        <dbReference type="EMBL" id="TKW65779.1"/>
    </source>
</evidence>
<feature type="transmembrane region" description="Helical" evidence="1">
    <location>
        <begin position="387"/>
        <end position="407"/>
    </location>
</feature>
<dbReference type="EMBL" id="VAFL01000010">
    <property type="protein sequence ID" value="TKW65779.1"/>
    <property type="molecule type" value="Genomic_DNA"/>
</dbReference>
<keyword evidence="1" id="KW-0812">Transmembrane</keyword>
<feature type="transmembrane region" description="Helical" evidence="1">
    <location>
        <begin position="419"/>
        <end position="439"/>
    </location>
</feature>
<dbReference type="PANTHER" id="PTHR31303:SF1">
    <property type="entry name" value="CTP-DEPENDENT DIACYLGLYCEROL KINASE 1"/>
    <property type="match status" value="1"/>
</dbReference>
<feature type="transmembrane region" description="Helical" evidence="1">
    <location>
        <begin position="358"/>
        <end position="375"/>
    </location>
</feature>
<feature type="transmembrane region" description="Helical" evidence="1">
    <location>
        <begin position="262"/>
        <end position="287"/>
    </location>
</feature>
<evidence type="ECO:0008006" key="4">
    <source>
        <dbReference type="Google" id="ProtNLM"/>
    </source>
</evidence>
<sequence length="440" mass="47193">MSAPLQIAIALLSVAVLLGLMAMVRRLSRAYQIGPELQRKLVHIGTGLYALTLPWLFPDRWPVYLLVAVTLIVMLILRIPTIATTGLGATLHSVERQSWGDVMLAIAVGMCLFLSQGEAWLYVLPIAVLTLADAAAALAGSSYGRKFFVVEDGQKSIEGSVVFFTLTFLISLVCMMLMKPLPPVNMLLIAAMVAGFGTMVEATSWQGFDNLFLPVGLLIFLTTHADKPPVALALLALGFALSVIAFLSMAESLGLSRHSARVYVIAVFLLLAVTTIQNALIPILVLFVHAWSRSINPGTGRFPDLDIVASIALISFGSLVLGQAMGYSAVSFYVVTMMGLCTGLGALALAFRPDSERLAGLISIMAGLCLLRLWSLDANPPQANWAGSFWAVTLSSLGVCALIPSLFTRQFRDQRIRKLSILALILPLSAYLIEIATAGG</sequence>
<keyword evidence="1" id="KW-0472">Membrane</keyword>
<feature type="transmembrane region" description="Helical" evidence="1">
    <location>
        <begin position="229"/>
        <end position="250"/>
    </location>
</feature>
<reference evidence="2 3" key="1">
    <citation type="journal article" date="2017" name="Nat. Commun.">
        <title>In situ click chemistry generation of cyclooxygenase-2 inhibitors.</title>
        <authorList>
            <person name="Bhardwaj A."/>
            <person name="Kaur J."/>
            <person name="Wuest M."/>
            <person name="Wuest F."/>
        </authorList>
    </citation>
    <scope>NUCLEOTIDE SEQUENCE [LARGE SCALE GENOMIC DNA]</scope>
    <source>
        <strain evidence="2">S2_012_000_R3_94</strain>
    </source>
</reference>
<dbReference type="Proteomes" id="UP000315344">
    <property type="component" value="Unassembled WGS sequence"/>
</dbReference>
<feature type="transmembrane region" description="Helical" evidence="1">
    <location>
        <begin position="184"/>
        <end position="208"/>
    </location>
</feature>
<feature type="transmembrane region" description="Helical" evidence="1">
    <location>
        <begin position="6"/>
        <end position="28"/>
    </location>
</feature>
<dbReference type="PANTHER" id="PTHR31303">
    <property type="entry name" value="CTP-DEPENDENT DIACYLGLYCEROL KINASE 1"/>
    <property type="match status" value="1"/>
</dbReference>
<organism evidence="2 3">
    <name type="scientific">Paracoccus denitrificans</name>
    <dbReference type="NCBI Taxonomy" id="266"/>
    <lineage>
        <taxon>Bacteria</taxon>
        <taxon>Pseudomonadati</taxon>
        <taxon>Pseudomonadota</taxon>
        <taxon>Alphaproteobacteria</taxon>
        <taxon>Rhodobacterales</taxon>
        <taxon>Paracoccaceae</taxon>
        <taxon>Paracoccus</taxon>
    </lineage>
</organism>
<comment type="caution">
    <text evidence="2">The sequence shown here is derived from an EMBL/GenBank/DDBJ whole genome shotgun (WGS) entry which is preliminary data.</text>
</comment>
<feature type="transmembrane region" description="Helical" evidence="1">
    <location>
        <begin position="99"/>
        <end position="115"/>
    </location>
</feature>
<name>A0A533I257_PARDE</name>
<proteinExistence type="predicted"/>
<dbReference type="GO" id="GO:0004143">
    <property type="term" value="F:ATP-dependent diacylglycerol kinase activity"/>
    <property type="evidence" value="ECO:0007669"/>
    <property type="project" value="InterPro"/>
</dbReference>
<dbReference type="AlphaFoldDB" id="A0A533I257"/>
<evidence type="ECO:0000313" key="3">
    <source>
        <dbReference type="Proteomes" id="UP000315344"/>
    </source>
</evidence>
<feature type="transmembrane region" description="Helical" evidence="1">
    <location>
        <begin position="63"/>
        <end position="87"/>
    </location>
</feature>
<feature type="transmembrane region" description="Helical" evidence="1">
    <location>
        <begin position="161"/>
        <end position="178"/>
    </location>
</feature>
<feature type="transmembrane region" description="Helical" evidence="1">
    <location>
        <begin position="332"/>
        <end position="351"/>
    </location>
</feature>
<evidence type="ECO:0000256" key="1">
    <source>
        <dbReference type="SAM" id="Phobius"/>
    </source>
</evidence>
<gene>
    <name evidence="2" type="ORF">DI616_12925</name>
</gene>
<protein>
    <recommendedName>
        <fullName evidence="4">Phosphatidate cytidylyltransferase</fullName>
    </recommendedName>
</protein>
<accession>A0A533I257</accession>